<keyword evidence="1" id="KW-0963">Cytoplasm</keyword>
<evidence type="ECO:0000256" key="4">
    <source>
        <dbReference type="ARBA" id="ARBA00022769"/>
    </source>
</evidence>
<evidence type="ECO:0000313" key="12">
    <source>
        <dbReference type="Proteomes" id="UP001259340"/>
    </source>
</evidence>
<dbReference type="Pfam" id="PF04851">
    <property type="entry name" value="ResIII"/>
    <property type="match status" value="1"/>
</dbReference>
<dbReference type="GO" id="GO:0005524">
    <property type="term" value="F:ATP binding"/>
    <property type="evidence" value="ECO:0007669"/>
    <property type="project" value="UniProtKB-KW"/>
</dbReference>
<keyword evidence="7" id="KW-0234">DNA repair</keyword>
<dbReference type="GO" id="GO:0004518">
    <property type="term" value="F:nuclease activity"/>
    <property type="evidence" value="ECO:0007669"/>
    <property type="project" value="UniProtKB-KW"/>
</dbReference>
<reference evidence="10" key="2">
    <citation type="submission" date="2022-11" db="EMBL/GenBank/DDBJ databases">
        <title>Prophages regulate Shewanella fidelis motility and biofilm formation: implications for gut colonization dynamics in Ciona robusta.</title>
        <authorList>
            <person name="Natarajan O."/>
            <person name="Gibboney S.L."/>
            <person name="Young M.N."/>
            <person name="Lim S.J."/>
            <person name="Pluta N."/>
            <person name="Atkinson C.G.F."/>
            <person name="Leigh B.A."/>
            <person name="Liberti A."/>
            <person name="Kees E."/>
            <person name="Breitbart M."/>
            <person name="Gralnick J."/>
            <person name="Dishaw L.J."/>
        </authorList>
    </citation>
    <scope>NUCLEOTIDE SEQUENCE</scope>
    <source>
        <strain evidence="10">3313</strain>
    </source>
</reference>
<proteinExistence type="predicted"/>
<dbReference type="InterPro" id="IPR006935">
    <property type="entry name" value="Helicase/UvrB_N"/>
</dbReference>
<organism evidence="10 12">
    <name type="scientific">Shewanella fidelis</name>
    <dbReference type="NCBI Taxonomy" id="173509"/>
    <lineage>
        <taxon>Bacteria</taxon>
        <taxon>Pseudomonadati</taxon>
        <taxon>Pseudomonadota</taxon>
        <taxon>Gammaproteobacteria</taxon>
        <taxon>Alteromonadales</taxon>
        <taxon>Shewanellaceae</taxon>
        <taxon>Shewanella</taxon>
    </lineage>
</organism>
<reference evidence="11 13" key="1">
    <citation type="journal article" date="2022" name="bioRxiv">
        <title>Prophages regulate Shewanella fidelis 3313 motility and biofilm formation: implications for gut colonization dynamics in Ciona robusta.</title>
        <authorList>
            <person name="Natarajan O."/>
            <person name="Gibboney S.L."/>
            <person name="Young M.N."/>
            <person name="Lim S.J."/>
            <person name="Pluta N."/>
            <person name="Atkinson C.G."/>
            <person name="Leigh B.A."/>
            <person name="Liberti A."/>
            <person name="Kees E.D."/>
            <person name="Breitbart M."/>
            <person name="Gralnick J.A."/>
            <person name="Dishaw L.J."/>
        </authorList>
    </citation>
    <scope>NUCLEOTIDE SEQUENCE [LARGE SCALE GENOMIC DNA]</scope>
    <source>
        <strain evidence="11 13">JG4066</strain>
    </source>
</reference>
<dbReference type="GO" id="GO:0003677">
    <property type="term" value="F:DNA binding"/>
    <property type="evidence" value="ECO:0007669"/>
    <property type="project" value="InterPro"/>
</dbReference>
<feature type="domain" description="Helicase ATP-binding" evidence="8">
    <location>
        <begin position="32"/>
        <end position="212"/>
    </location>
</feature>
<evidence type="ECO:0000259" key="8">
    <source>
        <dbReference type="PROSITE" id="PS51192"/>
    </source>
</evidence>
<gene>
    <name evidence="10" type="primary">uvrB</name>
    <name evidence="10" type="ORF">OS133_08540</name>
    <name evidence="11" type="ORF">OS134_07170</name>
</gene>
<dbReference type="Gene3D" id="3.40.50.300">
    <property type="entry name" value="P-loop containing nucleotide triphosphate hydrolases"/>
    <property type="match status" value="3"/>
</dbReference>
<dbReference type="Proteomes" id="UP001271263">
    <property type="component" value="Unassembled WGS sequence"/>
</dbReference>
<dbReference type="PANTHER" id="PTHR24029:SF0">
    <property type="entry name" value="UVRABC SYSTEM PROTEIN B"/>
    <property type="match status" value="1"/>
</dbReference>
<feature type="domain" description="Helicase C-terminal" evidence="9">
    <location>
        <begin position="437"/>
        <end position="590"/>
    </location>
</feature>
<dbReference type="AlphaFoldDB" id="A0AAW8NPK6"/>
<evidence type="ECO:0000256" key="2">
    <source>
        <dbReference type="ARBA" id="ARBA00022741"/>
    </source>
</evidence>
<evidence type="ECO:0000256" key="6">
    <source>
        <dbReference type="ARBA" id="ARBA00022881"/>
    </source>
</evidence>
<dbReference type="SMART" id="SM00487">
    <property type="entry name" value="DEXDc"/>
    <property type="match status" value="1"/>
</dbReference>
<dbReference type="NCBIfam" id="NF003673">
    <property type="entry name" value="PRK05298.1"/>
    <property type="match status" value="1"/>
</dbReference>
<dbReference type="SUPFAM" id="SSF52540">
    <property type="entry name" value="P-loop containing nucleoside triphosphate hydrolases"/>
    <property type="match status" value="2"/>
</dbReference>
<evidence type="ECO:0000313" key="10">
    <source>
        <dbReference type="EMBL" id="MDR8523729.1"/>
    </source>
</evidence>
<keyword evidence="4" id="KW-0228">DNA excision</keyword>
<dbReference type="PROSITE" id="PS51194">
    <property type="entry name" value="HELICASE_CTER"/>
    <property type="match status" value="1"/>
</dbReference>
<keyword evidence="10" id="KW-0378">Hydrolase</keyword>
<dbReference type="EC" id="3.1.25.-" evidence="10"/>
<dbReference type="InterPro" id="IPR001650">
    <property type="entry name" value="Helicase_C-like"/>
</dbReference>
<dbReference type="InterPro" id="IPR024759">
    <property type="entry name" value="UvrB_YAD/RRR_dom"/>
</dbReference>
<dbReference type="GO" id="GO:0006289">
    <property type="term" value="P:nucleotide-excision repair"/>
    <property type="evidence" value="ECO:0007669"/>
    <property type="project" value="InterPro"/>
</dbReference>
<evidence type="ECO:0000313" key="11">
    <source>
        <dbReference type="EMBL" id="MDW4823835.1"/>
    </source>
</evidence>
<evidence type="ECO:0000256" key="5">
    <source>
        <dbReference type="ARBA" id="ARBA00022840"/>
    </source>
</evidence>
<dbReference type="InterPro" id="IPR027417">
    <property type="entry name" value="P-loop_NTPase"/>
</dbReference>
<evidence type="ECO:0000256" key="7">
    <source>
        <dbReference type="ARBA" id="ARBA00023204"/>
    </source>
</evidence>
<dbReference type="GO" id="GO:0016887">
    <property type="term" value="F:ATP hydrolysis activity"/>
    <property type="evidence" value="ECO:0007669"/>
    <property type="project" value="InterPro"/>
</dbReference>
<keyword evidence="5" id="KW-0067">ATP-binding</keyword>
<dbReference type="Pfam" id="PF00271">
    <property type="entry name" value="Helicase_C"/>
    <property type="match status" value="1"/>
</dbReference>
<dbReference type="EMBL" id="JAPMLD010000002">
    <property type="protein sequence ID" value="MDW4823835.1"/>
    <property type="molecule type" value="Genomic_DNA"/>
</dbReference>
<evidence type="ECO:0000256" key="3">
    <source>
        <dbReference type="ARBA" id="ARBA00022763"/>
    </source>
</evidence>
<evidence type="ECO:0000259" key="9">
    <source>
        <dbReference type="PROSITE" id="PS51194"/>
    </source>
</evidence>
<name>A0AAW8NPK6_9GAMM</name>
<dbReference type="Pfam" id="PF17757">
    <property type="entry name" value="UvrB_inter"/>
    <property type="match status" value="1"/>
</dbReference>
<dbReference type="Proteomes" id="UP001259340">
    <property type="component" value="Unassembled WGS sequence"/>
</dbReference>
<keyword evidence="6" id="KW-0267">Excision nuclease</keyword>
<sequence length="669" mass="75617">MSHSQHLKSKFILHSNYPPSGDQPEAIARLIDGIEKGATHQTLKGVTGSGKTFTVANIIHRLKRPTIILAHNKTLAAQLYSEMKHFFPENAVEFFVSYYDYYQPEVYLPGSDRFIRKDSAINEQLERLRLSTTKALIERRDVIVVASVSSVYGLGDPEAYRSLQVHLQLGQEVDVAHLIAQLERLQYSRCTRTVKRATFLVRQHSIDIFPADSEHRSLTVEFSGSHIAKLYWVDAISGDKLDDVEQYLVSPKTLYSVSVEQVELACKQIMADMERQVEQLNSENRFTEAARLYERTLADVEQLTTQGYCSGIENYASYLSQRDPSLPPTTLFDYLPKDGLLFIDESHVMIPQISAMYKSDQSRKSTLIDFGFRLPSAKNNRPLSFTEFEGIKPQTIFVSATPGHYELDKSQSRVFKQIIRPTGLLDPEIEVRPSANSIEDLFNEINLRNQRNERTLITTLTKKSAENLNNHLAAKGIKVSYLHSDVKTNDRIETVNALRAGTYDVLIGINLLREGLDIPEASLVAVLDADHAGFLRSEQALIQIIGRAARNQHGKAILYADKMTAAMTKAIDDSESRRADQMEYNRLNAIVPSSSGRKLEKKHTDGQPSLDVIARGQDRLGFCESLAELCQLITAKEKELISLVDSSNIEDAKRVREQLVLLYRQFIYM</sequence>
<accession>A0AAW8NPK6</accession>
<evidence type="ECO:0000313" key="13">
    <source>
        <dbReference type="Proteomes" id="UP001271263"/>
    </source>
</evidence>
<dbReference type="EMBL" id="JAPMLE010000001">
    <property type="protein sequence ID" value="MDR8523729.1"/>
    <property type="molecule type" value="Genomic_DNA"/>
</dbReference>
<dbReference type="RefSeq" id="WP_310654599.1">
    <property type="nucleotide sequence ID" value="NZ_JAPMLA010000001.1"/>
</dbReference>
<keyword evidence="3" id="KW-0227">DNA damage</keyword>
<dbReference type="InterPro" id="IPR004807">
    <property type="entry name" value="UvrB"/>
</dbReference>
<protein>
    <submittedName>
        <fullName evidence="10">Excinuclease ABC subunit UvrB</fullName>
        <ecNumber evidence="10">3.1.25.-</ecNumber>
    </submittedName>
</protein>
<dbReference type="PROSITE" id="PS51192">
    <property type="entry name" value="HELICASE_ATP_BIND_1"/>
    <property type="match status" value="1"/>
</dbReference>
<keyword evidence="2" id="KW-0547">Nucleotide-binding</keyword>
<dbReference type="GO" id="GO:0009380">
    <property type="term" value="C:excinuclease repair complex"/>
    <property type="evidence" value="ECO:0007669"/>
    <property type="project" value="InterPro"/>
</dbReference>
<dbReference type="NCBIfam" id="TIGR00631">
    <property type="entry name" value="uvrb"/>
    <property type="match status" value="1"/>
</dbReference>
<dbReference type="InterPro" id="IPR014001">
    <property type="entry name" value="Helicase_ATP-bd"/>
</dbReference>
<comment type="caution">
    <text evidence="10">The sequence shown here is derived from an EMBL/GenBank/DDBJ whole genome shotgun (WGS) entry which is preliminary data.</text>
</comment>
<keyword evidence="13" id="KW-1185">Reference proteome</keyword>
<dbReference type="SMART" id="SM00490">
    <property type="entry name" value="HELICc"/>
    <property type="match status" value="1"/>
</dbReference>
<dbReference type="Pfam" id="PF12344">
    <property type="entry name" value="UvrB"/>
    <property type="match status" value="1"/>
</dbReference>
<dbReference type="PANTHER" id="PTHR24029">
    <property type="entry name" value="UVRABC SYSTEM PROTEIN B"/>
    <property type="match status" value="1"/>
</dbReference>
<dbReference type="InterPro" id="IPR041471">
    <property type="entry name" value="UvrB_inter"/>
</dbReference>
<evidence type="ECO:0000256" key="1">
    <source>
        <dbReference type="ARBA" id="ARBA00022490"/>
    </source>
</evidence>